<comment type="caution">
    <text evidence="1">The sequence shown here is derived from an EMBL/GenBank/DDBJ whole genome shotgun (WGS) entry which is preliminary data.</text>
</comment>
<evidence type="ECO:0000313" key="2">
    <source>
        <dbReference type="Proteomes" id="UP001642260"/>
    </source>
</evidence>
<organism evidence="1 2">
    <name type="scientific">Eruca vesicaria subsp. sativa</name>
    <name type="common">Garden rocket</name>
    <name type="synonym">Eruca sativa</name>
    <dbReference type="NCBI Taxonomy" id="29727"/>
    <lineage>
        <taxon>Eukaryota</taxon>
        <taxon>Viridiplantae</taxon>
        <taxon>Streptophyta</taxon>
        <taxon>Embryophyta</taxon>
        <taxon>Tracheophyta</taxon>
        <taxon>Spermatophyta</taxon>
        <taxon>Magnoliopsida</taxon>
        <taxon>eudicotyledons</taxon>
        <taxon>Gunneridae</taxon>
        <taxon>Pentapetalae</taxon>
        <taxon>rosids</taxon>
        <taxon>malvids</taxon>
        <taxon>Brassicales</taxon>
        <taxon>Brassicaceae</taxon>
        <taxon>Brassiceae</taxon>
        <taxon>Eruca</taxon>
    </lineage>
</organism>
<accession>A0ABC8LHF7</accession>
<keyword evidence="2" id="KW-1185">Reference proteome</keyword>
<reference evidence="1 2" key="1">
    <citation type="submission" date="2022-03" db="EMBL/GenBank/DDBJ databases">
        <authorList>
            <person name="Macdonald S."/>
            <person name="Ahmed S."/>
            <person name="Newling K."/>
        </authorList>
    </citation>
    <scope>NUCLEOTIDE SEQUENCE [LARGE SCALE GENOMIC DNA]</scope>
</reference>
<sequence>MKSWRQIISSIIILILCLGGLRLSYARHLRSMKTPMHSTAEFYEFWRWRRFDEKRMLTVVPSGDDDKNELIYGVSGREAPAGPNPLHNR</sequence>
<evidence type="ECO:0000313" key="1">
    <source>
        <dbReference type="EMBL" id="CAH8382935.1"/>
    </source>
</evidence>
<proteinExistence type="predicted"/>
<dbReference type="Proteomes" id="UP001642260">
    <property type="component" value="Unassembled WGS sequence"/>
</dbReference>
<gene>
    <name evidence="1" type="ORF">ERUC_LOCUS35418</name>
</gene>
<dbReference type="EMBL" id="CAKOAT010569598">
    <property type="protein sequence ID" value="CAH8382935.1"/>
    <property type="molecule type" value="Genomic_DNA"/>
</dbReference>
<protein>
    <submittedName>
        <fullName evidence="1">Uncharacterized protein</fullName>
    </submittedName>
</protein>
<dbReference type="AlphaFoldDB" id="A0ABC8LHF7"/>
<name>A0ABC8LHF7_ERUVS</name>